<evidence type="ECO:0000256" key="10">
    <source>
        <dbReference type="ARBA" id="ARBA00023027"/>
    </source>
</evidence>
<feature type="binding site" evidence="17">
    <location>
        <position position="439"/>
    </location>
    <ligand>
        <name>AMP</name>
        <dbReference type="ChEBI" id="CHEBI:456215"/>
    </ligand>
</feature>
<comment type="similarity">
    <text evidence="4 19">In the C-terminal section; belongs to the NnrD/CARKD family.</text>
</comment>
<comment type="caution">
    <text evidence="22">The sequence shown here is derived from an EMBL/GenBank/DDBJ whole genome shotgun (WGS) entry which is preliminary data.</text>
</comment>
<dbReference type="SUPFAM" id="SSF64153">
    <property type="entry name" value="YjeF N-terminal domain-like"/>
    <property type="match status" value="1"/>
</dbReference>
<dbReference type="PROSITE" id="PS51383">
    <property type="entry name" value="YJEF_C_3"/>
    <property type="match status" value="1"/>
</dbReference>
<reference evidence="22 23" key="1">
    <citation type="submission" date="2013-08" db="EMBL/GenBank/DDBJ databases">
        <authorList>
            <person name="Huang J."/>
            <person name="Wang G."/>
        </authorList>
    </citation>
    <scope>NUCLEOTIDE SEQUENCE [LARGE SCALE GENOMIC DNA]</scope>
    <source>
        <strain evidence="22 23">BH030004</strain>
    </source>
</reference>
<feature type="binding site" evidence="18">
    <location>
        <begin position="130"/>
        <end position="136"/>
    </location>
    <ligand>
        <name>(6S)-NADPHX</name>
        <dbReference type="ChEBI" id="CHEBI:64076"/>
    </ligand>
</feature>
<dbReference type="eggNOG" id="COG0063">
    <property type="taxonomic scope" value="Bacteria"/>
</dbReference>
<dbReference type="NCBIfam" id="TIGR00197">
    <property type="entry name" value="yjeF_nterm"/>
    <property type="match status" value="1"/>
</dbReference>
<dbReference type="Pfam" id="PF01256">
    <property type="entry name" value="Carb_kinase"/>
    <property type="match status" value="1"/>
</dbReference>
<evidence type="ECO:0000256" key="2">
    <source>
        <dbReference type="ARBA" id="ARBA00000909"/>
    </source>
</evidence>
<evidence type="ECO:0000256" key="1">
    <source>
        <dbReference type="ARBA" id="ARBA00000013"/>
    </source>
</evidence>
<keyword evidence="5 18" id="KW-0479">Metal-binding</keyword>
<dbReference type="Pfam" id="PF03853">
    <property type="entry name" value="YjeF_N"/>
    <property type="match status" value="1"/>
</dbReference>
<dbReference type="SUPFAM" id="SSF53613">
    <property type="entry name" value="Ribokinase-like"/>
    <property type="match status" value="1"/>
</dbReference>
<evidence type="ECO:0000256" key="6">
    <source>
        <dbReference type="ARBA" id="ARBA00022741"/>
    </source>
</evidence>
<organism evidence="22 23">
    <name type="scientific">Pontibacillus marinus BH030004 = DSM 16465</name>
    <dbReference type="NCBI Taxonomy" id="1385511"/>
    <lineage>
        <taxon>Bacteria</taxon>
        <taxon>Bacillati</taxon>
        <taxon>Bacillota</taxon>
        <taxon>Bacilli</taxon>
        <taxon>Bacillales</taxon>
        <taxon>Bacillaceae</taxon>
        <taxon>Pontibacillus</taxon>
    </lineage>
</organism>
<dbReference type="GO" id="GO:0046872">
    <property type="term" value="F:metal ion binding"/>
    <property type="evidence" value="ECO:0007669"/>
    <property type="project" value="UniProtKB-UniRule"/>
</dbReference>
<evidence type="ECO:0000256" key="18">
    <source>
        <dbReference type="HAMAP-Rule" id="MF_01966"/>
    </source>
</evidence>
<feature type="binding site" evidence="17">
    <location>
        <position position="322"/>
    </location>
    <ligand>
        <name>(6S)-NADPHX</name>
        <dbReference type="ChEBI" id="CHEBI:64076"/>
    </ligand>
</feature>
<feature type="domain" description="YjeF C-terminal" evidence="20">
    <location>
        <begin position="222"/>
        <end position="500"/>
    </location>
</feature>
<dbReference type="HAMAP" id="MF_01966">
    <property type="entry name" value="NADHX_epimerase"/>
    <property type="match status" value="1"/>
</dbReference>
<evidence type="ECO:0000256" key="19">
    <source>
        <dbReference type="PIRNR" id="PIRNR017184"/>
    </source>
</evidence>
<keyword evidence="6 17" id="KW-0547">Nucleotide-binding</keyword>
<feature type="domain" description="YjeF N-terminal" evidence="21">
    <location>
        <begin position="9"/>
        <end position="216"/>
    </location>
</feature>
<feature type="binding site" evidence="18">
    <location>
        <position position="162"/>
    </location>
    <ligand>
        <name>K(+)</name>
        <dbReference type="ChEBI" id="CHEBI:29103"/>
    </ligand>
</feature>
<dbReference type="InterPro" id="IPR000631">
    <property type="entry name" value="CARKD"/>
</dbReference>
<keyword evidence="7 17" id="KW-0067">ATP-binding</keyword>
<keyword evidence="23" id="KW-1185">Reference proteome</keyword>
<dbReference type="PANTHER" id="PTHR12592:SF0">
    <property type="entry name" value="ATP-DEPENDENT (S)-NAD(P)H-HYDRATE DEHYDRATASE"/>
    <property type="match status" value="1"/>
</dbReference>
<evidence type="ECO:0000256" key="5">
    <source>
        <dbReference type="ARBA" id="ARBA00022723"/>
    </source>
</evidence>
<evidence type="ECO:0000313" key="23">
    <source>
        <dbReference type="Proteomes" id="UP000030403"/>
    </source>
</evidence>
<keyword evidence="13" id="KW-0511">Multifunctional enzyme</keyword>
<dbReference type="InterPro" id="IPR004443">
    <property type="entry name" value="YjeF_N_dom"/>
</dbReference>
<dbReference type="Gene3D" id="3.40.1190.20">
    <property type="match status" value="1"/>
</dbReference>
<sequence>MYIVTAKEMYDLDRYAMDEIGLDGRLLMENAGRAVADQIESELSLSDGILVLIGKGNNGGDGFVIARTLLQRGYDVTAVQMVPSSKIEGDAAYHRKLLLSMGYSFVQYDGQESLEKLCDQNSIIVDAMLGIGVKGEIRSPYREAIQTVNASPTHTISVDLPSGVPADEGVEVNQAVKADRTVVIQYPKLSAYFQYTATFYGEWKTVDIGLPAPSQHKRSFYGKAQVQSTFPTRNSFSHKGKHGKGLVIGGASTMPGSVGLTSRAALRGGAGLLTLATVPSVIQALASSTLEATYISLQDLNGYILDVKGLDLSYDGIAIGMGMGRHEEAVQVLQKVLQKASCPVVIDADGLYALEKDTSILDDRDGPSILTPHPGEMAHLLGVSIPELLSKPFAYTRSFAEKHHVFIVLKGAFTIITNPEGEQWVTDTGNPGLAKGGSGDALSGILLAYIMQDQTIGDALCNGTWIHGYTAELLTAERHSEHDLLANDIIEGLAQTYRTLSL</sequence>
<evidence type="ECO:0000313" key="22">
    <source>
        <dbReference type="EMBL" id="KGX87836.1"/>
    </source>
</evidence>
<evidence type="ECO:0000259" key="20">
    <source>
        <dbReference type="PROSITE" id="PS51383"/>
    </source>
</evidence>
<dbReference type="PANTHER" id="PTHR12592">
    <property type="entry name" value="ATP-DEPENDENT (S)-NAD(P)H-HYDRATE DEHYDRATASE FAMILY MEMBER"/>
    <property type="match status" value="1"/>
</dbReference>
<comment type="similarity">
    <text evidence="3 19">In the N-terminal section; belongs to the NnrE/AIBP family.</text>
</comment>
<dbReference type="EC" id="5.1.99.6" evidence="19"/>
<dbReference type="OrthoDB" id="9806925at2"/>
<name>A0A0A5G3Y5_9BACI</name>
<comment type="cofactor">
    <cofactor evidence="17">
        <name>Mg(2+)</name>
        <dbReference type="ChEBI" id="CHEBI:18420"/>
    </cofactor>
</comment>
<dbReference type="Proteomes" id="UP000030403">
    <property type="component" value="Unassembled WGS sequence"/>
</dbReference>
<comment type="catalytic activity">
    <reaction evidence="15 17 19">
        <text>(6S)-NADHX + ADP = AMP + phosphate + NADH + H(+)</text>
        <dbReference type="Rhea" id="RHEA:32223"/>
        <dbReference type="ChEBI" id="CHEBI:15378"/>
        <dbReference type="ChEBI" id="CHEBI:43474"/>
        <dbReference type="ChEBI" id="CHEBI:57945"/>
        <dbReference type="ChEBI" id="CHEBI:64074"/>
        <dbReference type="ChEBI" id="CHEBI:456215"/>
        <dbReference type="ChEBI" id="CHEBI:456216"/>
        <dbReference type="EC" id="4.2.1.136"/>
    </reaction>
</comment>
<gene>
    <name evidence="17" type="primary">nnrD</name>
    <name evidence="18" type="synonym">nnrE</name>
    <name evidence="22" type="ORF">N783_09110</name>
</gene>
<dbReference type="STRING" id="1385511.GCA_000425225_03080"/>
<dbReference type="PROSITE" id="PS51385">
    <property type="entry name" value="YJEF_N"/>
    <property type="match status" value="1"/>
</dbReference>
<evidence type="ECO:0000256" key="9">
    <source>
        <dbReference type="ARBA" id="ARBA00022958"/>
    </source>
</evidence>
<feature type="binding site" evidence="17">
    <location>
        <position position="440"/>
    </location>
    <ligand>
        <name>(6S)-NADPHX</name>
        <dbReference type="ChEBI" id="CHEBI:64076"/>
    </ligand>
</feature>
<evidence type="ECO:0000256" key="12">
    <source>
        <dbReference type="ARBA" id="ARBA00023239"/>
    </source>
</evidence>
<comment type="catalytic activity">
    <reaction evidence="1 18 19">
        <text>(6R)-NADHX = (6S)-NADHX</text>
        <dbReference type="Rhea" id="RHEA:32215"/>
        <dbReference type="ChEBI" id="CHEBI:64074"/>
        <dbReference type="ChEBI" id="CHEBI:64075"/>
        <dbReference type="EC" id="5.1.99.6"/>
    </reaction>
</comment>
<dbReference type="InterPro" id="IPR029056">
    <property type="entry name" value="Ribokinase-like"/>
</dbReference>
<dbReference type="NCBIfam" id="TIGR00196">
    <property type="entry name" value="yjeF_cterm"/>
    <property type="match status" value="1"/>
</dbReference>
<comment type="catalytic activity">
    <reaction evidence="2 18 19">
        <text>(6R)-NADPHX = (6S)-NADPHX</text>
        <dbReference type="Rhea" id="RHEA:32227"/>
        <dbReference type="ChEBI" id="CHEBI:64076"/>
        <dbReference type="ChEBI" id="CHEBI:64077"/>
        <dbReference type="EC" id="5.1.99.6"/>
    </reaction>
</comment>
<evidence type="ECO:0000256" key="14">
    <source>
        <dbReference type="ARBA" id="ARBA00025153"/>
    </source>
</evidence>
<proteinExistence type="inferred from homology"/>
<dbReference type="GO" id="GO:0052855">
    <property type="term" value="F:ADP-dependent NAD(P)H-hydrate dehydratase activity"/>
    <property type="evidence" value="ECO:0007669"/>
    <property type="project" value="UniProtKB-UniRule"/>
</dbReference>
<evidence type="ECO:0000256" key="15">
    <source>
        <dbReference type="ARBA" id="ARBA00048238"/>
    </source>
</evidence>
<feature type="binding site" evidence="18">
    <location>
        <position position="58"/>
    </location>
    <ligand>
        <name>K(+)</name>
        <dbReference type="ChEBI" id="CHEBI:29103"/>
    </ligand>
</feature>
<comment type="similarity">
    <text evidence="18">Belongs to the NnrE/AIBP family.</text>
</comment>
<evidence type="ECO:0000256" key="13">
    <source>
        <dbReference type="ARBA" id="ARBA00023268"/>
    </source>
</evidence>
<keyword evidence="10 17" id="KW-0520">NAD</keyword>
<dbReference type="eggNOG" id="COG0062">
    <property type="taxonomic scope" value="Bacteria"/>
</dbReference>
<feature type="binding site" evidence="18">
    <location>
        <position position="141"/>
    </location>
    <ligand>
        <name>(6S)-NADPHX</name>
        <dbReference type="ChEBI" id="CHEBI:64076"/>
    </ligand>
</feature>
<comment type="function">
    <text evidence="18">Catalyzes the epimerization of the S- and R-forms of NAD(P)HX, a damaged form of NAD(P)H that is a result of enzymatic or heat-dependent hydration. This is a prerequisite for the S-specific NAD(P)H-hydrate dehydratase to allow the repair of both epimers of NAD(P)HX.</text>
</comment>
<keyword evidence="9 18" id="KW-0630">Potassium</keyword>
<evidence type="ECO:0000256" key="16">
    <source>
        <dbReference type="ARBA" id="ARBA00049209"/>
    </source>
</evidence>
<feature type="binding site" evidence="17">
    <location>
        <position position="373"/>
    </location>
    <ligand>
        <name>(6S)-NADPHX</name>
        <dbReference type="ChEBI" id="CHEBI:64076"/>
    </ligand>
</feature>
<comment type="function">
    <text evidence="17">Catalyzes the dehydration of the S-form of NAD(P)HX at the expense of ADP, which is converted to AMP. Together with NAD(P)HX epimerase, which catalyzes the epimerization of the S- and R-forms, the enzyme allows the repair of both epimers of NAD(P)HX, a damaged form of NAD(P)H that is a result of enzymatic or heat-dependent hydration.</text>
</comment>
<accession>A0A0A5G3Y5</accession>
<evidence type="ECO:0000256" key="4">
    <source>
        <dbReference type="ARBA" id="ARBA00009524"/>
    </source>
</evidence>
<dbReference type="RefSeq" id="WP_027446717.1">
    <property type="nucleotide sequence ID" value="NZ_AULJ01000039.1"/>
</dbReference>
<dbReference type="InterPro" id="IPR036652">
    <property type="entry name" value="YjeF_N_dom_sf"/>
</dbReference>
<dbReference type="InterPro" id="IPR030677">
    <property type="entry name" value="Nnr"/>
</dbReference>
<keyword evidence="12 17" id="KW-0456">Lyase</keyword>
<dbReference type="AlphaFoldDB" id="A0A0A5G3Y5"/>
<comment type="function">
    <text evidence="14 19">Bifunctional enzyme that catalyzes the epimerization of the S- and R-forms of NAD(P)HX and the dehydration of the S-form of NAD(P)HX at the expense of ADP, which is converted to AMP. This allows the repair of both epimers of NAD(P)HX, a damaged form of NAD(P)H that is a result of enzymatic or heat-dependent hydration.</text>
</comment>
<feature type="binding site" evidence="18">
    <location>
        <position position="159"/>
    </location>
    <ligand>
        <name>(6S)-NADPHX</name>
        <dbReference type="ChEBI" id="CHEBI:64076"/>
    </ligand>
</feature>
<evidence type="ECO:0000256" key="11">
    <source>
        <dbReference type="ARBA" id="ARBA00023235"/>
    </source>
</evidence>
<dbReference type="EC" id="4.2.1.136" evidence="19"/>
<dbReference type="Gene3D" id="3.40.50.10260">
    <property type="entry name" value="YjeF N-terminal domain"/>
    <property type="match status" value="1"/>
</dbReference>
<evidence type="ECO:0000259" key="21">
    <source>
        <dbReference type="PROSITE" id="PS51385"/>
    </source>
</evidence>
<comment type="caution">
    <text evidence="17">Lacks conserved residue(s) required for the propagation of feature annotation.</text>
</comment>
<evidence type="ECO:0000256" key="3">
    <source>
        <dbReference type="ARBA" id="ARBA00006001"/>
    </source>
</evidence>
<dbReference type="GO" id="GO:0110051">
    <property type="term" value="P:metabolite repair"/>
    <property type="evidence" value="ECO:0007669"/>
    <property type="project" value="TreeGrafter"/>
</dbReference>
<comment type="cofactor">
    <cofactor evidence="18 19">
        <name>K(+)</name>
        <dbReference type="ChEBI" id="CHEBI:29103"/>
    </cofactor>
    <text evidence="18 19">Binds 1 potassium ion per subunit.</text>
</comment>
<evidence type="ECO:0000256" key="8">
    <source>
        <dbReference type="ARBA" id="ARBA00022857"/>
    </source>
</evidence>
<dbReference type="GO" id="GO:0046496">
    <property type="term" value="P:nicotinamide nucleotide metabolic process"/>
    <property type="evidence" value="ECO:0007669"/>
    <property type="project" value="UniProtKB-UniRule"/>
</dbReference>
<comment type="similarity">
    <text evidence="17">Belongs to the NnrD/CARKD family.</text>
</comment>
<keyword evidence="11 18" id="KW-0413">Isomerase</keyword>
<evidence type="ECO:0000256" key="17">
    <source>
        <dbReference type="HAMAP-Rule" id="MF_01965"/>
    </source>
</evidence>
<comment type="catalytic activity">
    <reaction evidence="16 17 19">
        <text>(6S)-NADPHX + ADP = AMP + phosphate + NADPH + H(+)</text>
        <dbReference type="Rhea" id="RHEA:32235"/>
        <dbReference type="ChEBI" id="CHEBI:15378"/>
        <dbReference type="ChEBI" id="CHEBI:43474"/>
        <dbReference type="ChEBI" id="CHEBI:57783"/>
        <dbReference type="ChEBI" id="CHEBI:64076"/>
        <dbReference type="ChEBI" id="CHEBI:456215"/>
        <dbReference type="ChEBI" id="CHEBI:456216"/>
        <dbReference type="EC" id="4.2.1.136"/>
    </reaction>
</comment>
<feature type="binding site" evidence="18">
    <location>
        <begin position="57"/>
        <end position="61"/>
    </location>
    <ligand>
        <name>(6S)-NADPHX</name>
        <dbReference type="ChEBI" id="CHEBI:64076"/>
    </ligand>
</feature>
<feature type="binding site" evidence="18">
    <location>
        <position position="126"/>
    </location>
    <ligand>
        <name>K(+)</name>
        <dbReference type="ChEBI" id="CHEBI:29103"/>
    </ligand>
</feature>
<comment type="subunit">
    <text evidence="17">Homotetramer.</text>
</comment>
<dbReference type="PIRSF" id="PIRSF017184">
    <property type="entry name" value="Nnr"/>
    <property type="match status" value="1"/>
</dbReference>
<evidence type="ECO:0000256" key="7">
    <source>
        <dbReference type="ARBA" id="ARBA00022840"/>
    </source>
</evidence>
<dbReference type="CDD" id="cd01171">
    <property type="entry name" value="YXKO-related"/>
    <property type="match status" value="1"/>
</dbReference>
<dbReference type="EMBL" id="AVPF01000022">
    <property type="protein sequence ID" value="KGX87836.1"/>
    <property type="molecule type" value="Genomic_DNA"/>
</dbReference>
<dbReference type="GO" id="GO:0005524">
    <property type="term" value="F:ATP binding"/>
    <property type="evidence" value="ECO:0007669"/>
    <property type="project" value="UniProtKB-UniRule"/>
</dbReference>
<dbReference type="GO" id="GO:0052856">
    <property type="term" value="F:NAD(P)HX epimerase activity"/>
    <property type="evidence" value="ECO:0007669"/>
    <property type="project" value="UniProtKB-UniRule"/>
</dbReference>
<dbReference type="HAMAP" id="MF_01965">
    <property type="entry name" value="NADHX_dehydratase"/>
    <property type="match status" value="1"/>
</dbReference>
<protein>
    <recommendedName>
        <fullName evidence="19">Bifunctional NAD(P)H-hydrate repair enzyme</fullName>
    </recommendedName>
    <alternativeName>
        <fullName evidence="19">Nicotinamide nucleotide repair protein</fullName>
    </alternativeName>
    <domain>
        <recommendedName>
            <fullName evidence="19">ADP-dependent (S)-NAD(P)H-hydrate dehydratase</fullName>
            <ecNumber evidence="19">4.2.1.136</ecNumber>
        </recommendedName>
        <alternativeName>
            <fullName evidence="19">ADP-dependent NAD(P)HX dehydratase</fullName>
        </alternativeName>
    </domain>
    <domain>
        <recommendedName>
            <fullName evidence="19">NAD(P)H-hydrate epimerase</fullName>
            <ecNumber evidence="19">5.1.99.6</ecNumber>
        </recommendedName>
    </domain>
</protein>
<keyword evidence="8 17" id="KW-0521">NADP</keyword>
<feature type="binding site" evidence="17">
    <location>
        <begin position="410"/>
        <end position="414"/>
    </location>
    <ligand>
        <name>AMP</name>
        <dbReference type="ChEBI" id="CHEBI:456215"/>
    </ligand>
</feature>